<dbReference type="Pfam" id="PF07702">
    <property type="entry name" value="UTRA"/>
    <property type="match status" value="1"/>
</dbReference>
<evidence type="ECO:0000313" key="6">
    <source>
        <dbReference type="Proteomes" id="UP000322545"/>
    </source>
</evidence>
<dbReference type="PRINTS" id="PR00035">
    <property type="entry name" value="HTHGNTR"/>
</dbReference>
<dbReference type="Gene3D" id="3.40.1410.10">
    <property type="entry name" value="Chorismate lyase-like"/>
    <property type="match status" value="1"/>
</dbReference>
<evidence type="ECO:0000256" key="3">
    <source>
        <dbReference type="ARBA" id="ARBA00023163"/>
    </source>
</evidence>
<dbReference type="Proteomes" id="UP000322545">
    <property type="component" value="Unassembled WGS sequence"/>
</dbReference>
<dbReference type="PANTHER" id="PTHR44846:SF17">
    <property type="entry name" value="GNTR-FAMILY TRANSCRIPTIONAL REGULATOR"/>
    <property type="match status" value="1"/>
</dbReference>
<reference evidence="5 6" key="1">
    <citation type="submission" date="2016-11" db="EMBL/GenBank/DDBJ databases">
        <authorList>
            <person name="Varghese N."/>
            <person name="Submissions S."/>
        </authorList>
    </citation>
    <scope>NUCLEOTIDE SEQUENCE [LARGE SCALE GENOMIC DNA]</scope>
    <source>
        <strain evidence="5 6">DSM 28249</strain>
    </source>
</reference>
<dbReference type="InterPro" id="IPR050679">
    <property type="entry name" value="Bact_HTH_transcr_reg"/>
</dbReference>
<keyword evidence="1" id="KW-0805">Transcription regulation</keyword>
<dbReference type="InterPro" id="IPR000524">
    <property type="entry name" value="Tscrpt_reg_HTH_GntR"/>
</dbReference>
<dbReference type="InterPro" id="IPR036388">
    <property type="entry name" value="WH-like_DNA-bd_sf"/>
</dbReference>
<keyword evidence="3" id="KW-0804">Transcription</keyword>
<dbReference type="EMBL" id="FRCB01000004">
    <property type="protein sequence ID" value="SHM08786.1"/>
    <property type="molecule type" value="Genomic_DNA"/>
</dbReference>
<evidence type="ECO:0000313" key="5">
    <source>
        <dbReference type="EMBL" id="SHM08786.1"/>
    </source>
</evidence>
<dbReference type="SUPFAM" id="SSF46785">
    <property type="entry name" value="Winged helix' DNA-binding domain"/>
    <property type="match status" value="1"/>
</dbReference>
<keyword evidence="2" id="KW-0238">DNA-binding</keyword>
<proteinExistence type="predicted"/>
<dbReference type="InterPro" id="IPR036390">
    <property type="entry name" value="WH_DNA-bd_sf"/>
</dbReference>
<evidence type="ECO:0000259" key="4">
    <source>
        <dbReference type="PROSITE" id="PS50949"/>
    </source>
</evidence>
<dbReference type="RefSeq" id="WP_149779524.1">
    <property type="nucleotide sequence ID" value="NZ_FRCB01000004.1"/>
</dbReference>
<name>A0A1M7FXR6_9RHOB</name>
<gene>
    <name evidence="5" type="ORF">SAMN05443432_104364</name>
</gene>
<evidence type="ECO:0000256" key="2">
    <source>
        <dbReference type="ARBA" id="ARBA00023125"/>
    </source>
</evidence>
<dbReference type="SMART" id="SM00866">
    <property type="entry name" value="UTRA"/>
    <property type="match status" value="1"/>
</dbReference>
<dbReference type="GO" id="GO:0003677">
    <property type="term" value="F:DNA binding"/>
    <property type="evidence" value="ECO:0007669"/>
    <property type="project" value="UniProtKB-KW"/>
</dbReference>
<protein>
    <submittedName>
        <fullName evidence="5">GntR family transcriptional regulator, phosphonate transport system regulatory protein</fullName>
    </submittedName>
</protein>
<dbReference type="SMART" id="SM00345">
    <property type="entry name" value="HTH_GNTR"/>
    <property type="match status" value="1"/>
</dbReference>
<feature type="domain" description="HTH gntR-type" evidence="4">
    <location>
        <begin position="28"/>
        <end position="96"/>
    </location>
</feature>
<accession>A0A1M7FXR6</accession>
<dbReference type="AlphaFoldDB" id="A0A1M7FXR6"/>
<evidence type="ECO:0000256" key="1">
    <source>
        <dbReference type="ARBA" id="ARBA00023015"/>
    </source>
</evidence>
<sequence>MAEASVAPRGGSSLLALAQRPYEARALRPIWLQIYDRLSEAIDSGLVAQGAKLPGEVQLAEMFRVNRVTMRRALALHQSEGKLQARKGVGIFVRQTPRAFVIQNDMRFSDSLIGCGQDVTTRTLRLERAAPGPEAARLFGLSPRDRVIVLHRMRLLDGAPIYFTRKELPAHRFPDFERLYERLQSVSAVYKASGIPWFRRAETRVRGGLATPDEAEILGINAKTPVQHVTAINRTADGAAIEYNRGCWAMASVEFVFVSPEG</sequence>
<dbReference type="InterPro" id="IPR028978">
    <property type="entry name" value="Chorismate_lyase_/UTRA_dom_sf"/>
</dbReference>
<dbReference type="GO" id="GO:0045892">
    <property type="term" value="P:negative regulation of DNA-templated transcription"/>
    <property type="evidence" value="ECO:0007669"/>
    <property type="project" value="TreeGrafter"/>
</dbReference>
<dbReference type="SUPFAM" id="SSF64288">
    <property type="entry name" value="Chorismate lyase-like"/>
    <property type="match status" value="1"/>
</dbReference>
<dbReference type="Gene3D" id="1.10.10.10">
    <property type="entry name" value="Winged helix-like DNA-binding domain superfamily/Winged helix DNA-binding domain"/>
    <property type="match status" value="1"/>
</dbReference>
<dbReference type="InterPro" id="IPR011663">
    <property type="entry name" value="UTRA"/>
</dbReference>
<dbReference type="GO" id="GO:0003700">
    <property type="term" value="F:DNA-binding transcription factor activity"/>
    <property type="evidence" value="ECO:0007669"/>
    <property type="project" value="InterPro"/>
</dbReference>
<organism evidence="5 6">
    <name type="scientific">Roseovarius litoreus</name>
    <dbReference type="NCBI Taxonomy" id="1155722"/>
    <lineage>
        <taxon>Bacteria</taxon>
        <taxon>Pseudomonadati</taxon>
        <taxon>Pseudomonadota</taxon>
        <taxon>Alphaproteobacteria</taxon>
        <taxon>Rhodobacterales</taxon>
        <taxon>Roseobacteraceae</taxon>
        <taxon>Roseovarius</taxon>
    </lineage>
</organism>
<dbReference type="PANTHER" id="PTHR44846">
    <property type="entry name" value="MANNOSYL-D-GLYCERATE TRANSPORT/METABOLISM SYSTEM REPRESSOR MNGR-RELATED"/>
    <property type="match status" value="1"/>
</dbReference>
<dbReference type="PROSITE" id="PS50949">
    <property type="entry name" value="HTH_GNTR"/>
    <property type="match status" value="1"/>
</dbReference>
<dbReference type="Pfam" id="PF00392">
    <property type="entry name" value="GntR"/>
    <property type="match status" value="1"/>
</dbReference>
<keyword evidence="6" id="KW-1185">Reference proteome</keyword>
<dbReference type="CDD" id="cd07377">
    <property type="entry name" value="WHTH_GntR"/>
    <property type="match status" value="1"/>
</dbReference>